<reference evidence="2 4" key="2">
    <citation type="submission" date="2023-11" db="EMBL/GenBank/DDBJ databases">
        <title>MicrobeMod: A computational toolkit for identifying prokaryotic methylation and restriction-modification with nanopore sequencing.</title>
        <authorList>
            <person name="Crits-Christoph A."/>
            <person name="Kang S.C."/>
            <person name="Lee H."/>
            <person name="Ostrov N."/>
        </authorList>
    </citation>
    <scope>NUCLEOTIDE SEQUENCE [LARGE SCALE GENOMIC DNA]</scope>
    <source>
        <strain evidence="2 4">ATCC 23090</strain>
    </source>
</reference>
<dbReference type="RefSeq" id="WP_143150897.1">
    <property type="nucleotide sequence ID" value="NZ_CP139972.1"/>
</dbReference>
<organism evidence="1 3">
    <name type="scientific">Chitinophaga sancti</name>
    <dbReference type="NCBI Taxonomy" id="1004"/>
    <lineage>
        <taxon>Bacteria</taxon>
        <taxon>Pseudomonadati</taxon>
        <taxon>Bacteroidota</taxon>
        <taxon>Chitinophagia</taxon>
        <taxon>Chitinophagales</taxon>
        <taxon>Chitinophagaceae</taxon>
        <taxon>Chitinophaga</taxon>
    </lineage>
</organism>
<dbReference type="Proteomes" id="UP001326715">
    <property type="component" value="Chromosome"/>
</dbReference>
<accession>A0A1K1SGY8</accession>
<dbReference type="EMBL" id="FPIZ01000022">
    <property type="protein sequence ID" value="SFW83522.1"/>
    <property type="molecule type" value="Genomic_DNA"/>
</dbReference>
<dbReference type="OrthoDB" id="654711at2"/>
<name>A0A1K1SGY8_9BACT</name>
<dbReference type="PROSITE" id="PS51257">
    <property type="entry name" value="PROKAR_LIPOPROTEIN"/>
    <property type="match status" value="1"/>
</dbReference>
<proteinExistence type="predicted"/>
<keyword evidence="4" id="KW-1185">Reference proteome</keyword>
<evidence type="ECO:0000313" key="4">
    <source>
        <dbReference type="Proteomes" id="UP001326715"/>
    </source>
</evidence>
<evidence type="ECO:0000313" key="2">
    <source>
        <dbReference type="EMBL" id="WQG87973.1"/>
    </source>
</evidence>
<dbReference type="STRING" id="1004.SAMN05661012_05424"/>
<dbReference type="EMBL" id="CP140154">
    <property type="protein sequence ID" value="WQG87973.1"/>
    <property type="molecule type" value="Genomic_DNA"/>
</dbReference>
<evidence type="ECO:0000313" key="1">
    <source>
        <dbReference type="EMBL" id="SFW83522.1"/>
    </source>
</evidence>
<evidence type="ECO:0000313" key="3">
    <source>
        <dbReference type="Proteomes" id="UP000183788"/>
    </source>
</evidence>
<gene>
    <name evidence="1" type="ORF">SAMN05661012_05424</name>
    <name evidence="2" type="ORF">SR876_23890</name>
</gene>
<reference evidence="1 3" key="1">
    <citation type="submission" date="2016-11" db="EMBL/GenBank/DDBJ databases">
        <authorList>
            <person name="Jaros S."/>
            <person name="Januszkiewicz K."/>
            <person name="Wedrychowicz H."/>
        </authorList>
    </citation>
    <scope>NUCLEOTIDE SEQUENCE [LARGE SCALE GENOMIC DNA]</scope>
    <source>
        <strain evidence="1 3">DSM 784</strain>
    </source>
</reference>
<protein>
    <submittedName>
        <fullName evidence="1">Uncharacterized protein</fullName>
    </submittedName>
</protein>
<dbReference type="Proteomes" id="UP000183788">
    <property type="component" value="Unassembled WGS sequence"/>
</dbReference>
<sequence length="277" mass="31683">MRTGVMLSFILLVSSCFRKPLPVTFSHTGGFILEDTSRSANEYLQSFEDDGFPIYYLGPSKDTINIGTRYWRRGECRFKEYPAYCIFRYSTSNVSVQVDTSFPACEPVEYLNKEGFIDHYCDSNRYYHASTVIIRNLYDTAVSLGITFCVSQMHREMLNSRGQWVKVNKKLCEEWICGTGQPNIYLMPGELIISKVGHFNGKHAIPCRLALGRSNAVAQIYSNIFKEYINDSLLRVIEGLEYNQSSRKKAGHAGFLSSHTTVRTDRYTAVCQNNLVW</sequence>
<dbReference type="AlphaFoldDB" id="A0A1K1SGY8"/>